<dbReference type="Pfam" id="PF13768">
    <property type="entry name" value="VWA_3"/>
    <property type="match status" value="1"/>
</dbReference>
<accession>A0AAE2VD21</accession>
<dbReference type="PROSITE" id="PS50234">
    <property type="entry name" value="VWFA"/>
    <property type="match status" value="1"/>
</dbReference>
<dbReference type="InterPro" id="IPR036465">
    <property type="entry name" value="vWFA_dom_sf"/>
</dbReference>
<feature type="domain" description="VIT" evidence="2">
    <location>
        <begin position="37"/>
        <end position="165"/>
    </location>
</feature>
<evidence type="ECO:0000259" key="2">
    <source>
        <dbReference type="PROSITE" id="PS51468"/>
    </source>
</evidence>
<reference evidence="3" key="1">
    <citation type="submission" date="2021-01" db="EMBL/GenBank/DDBJ databases">
        <title>Modified the classification status of verrucomicrobia.</title>
        <authorList>
            <person name="Feng X."/>
        </authorList>
    </citation>
    <scope>NUCLEOTIDE SEQUENCE</scope>
    <source>
        <strain evidence="3">5K15</strain>
    </source>
</reference>
<keyword evidence="4" id="KW-1185">Reference proteome</keyword>
<dbReference type="InterPro" id="IPR002035">
    <property type="entry name" value="VWF_A"/>
</dbReference>
<protein>
    <submittedName>
        <fullName evidence="3">VWA domain-containing protein</fullName>
    </submittedName>
</protein>
<dbReference type="RefSeq" id="WP_309490254.1">
    <property type="nucleotide sequence ID" value="NZ_JAENIG010000007.1"/>
</dbReference>
<dbReference type="InterPro" id="IPR013694">
    <property type="entry name" value="VIT"/>
</dbReference>
<dbReference type="PANTHER" id="PTHR45737">
    <property type="entry name" value="VON WILLEBRAND FACTOR A DOMAIN-CONTAINING PROTEIN 5A"/>
    <property type="match status" value="1"/>
</dbReference>
<sequence>MKRREIVRILGGTVVASAITPHELLAHSLPVHRHLPIIPHIRPIPQRPMPVQVSKVEVAVTIIDRLAVTTMTMTLSNPGHRQQESEVFIPVPGSAGIREFGLEGAQGKFPGKLIPRDEARKIYDDIVRRSLDPALLEFAGHGLVKSSVFPVPARGSSRVRLVYEELLEVDGERVDYLLPRTESPAYRVPWSVEVDWRLQGGIAAVYSPSHVMDEQRVGASRVKLKNRGKMQPGSLRLSATRRKTAHATASIMAYPEAKDAGYFLLLLSPPAVARQELVKREVTLVIDKSGSMAGGKIEQALKAASQIIEGLDDGEAFNVIVYNEAVEQFSATPVIKSRQSLLAVRDYIAGIRVSGGTNIHDALQAAVSQQPVAGMLPLVLFLTDGVPTIGQTQEKKIRDAISAGNRHHRRIFTFGVGVDVNTPLLARLADDSRARATYVLPKENVELKVARVFSRLSGPVISEPQLRVVDAQGRPVPGRVRDMLPARLPDMFEGEQLVVMGRYQAKKQLRFELTGRDHRGQRKDAFKLSLKKASRGNAHVPRLWATRKIAVLTEALRDLGAERGSTVNMQDPKIRELVDEIVRLSTEHGILTEYTAFLAREGMVFGNDAHRRAVSRASAEIQGKAVQKRSGAASVNQDWNIARSKSASQLNRSNRYLDEKLQNSEVDALCQVADKAFYRSGEEWVDASLVGQKAQLESTVTVKVSSPEFPKIVTRLIPDHRQGCLALGDNIRIRIDQQSYLIQAGK</sequence>
<evidence type="ECO:0000313" key="4">
    <source>
        <dbReference type="Proteomes" id="UP000634206"/>
    </source>
</evidence>
<dbReference type="AlphaFoldDB" id="A0AAE2VD21"/>
<evidence type="ECO:0000313" key="3">
    <source>
        <dbReference type="EMBL" id="MBK1855641.1"/>
    </source>
</evidence>
<proteinExistence type="predicted"/>
<feature type="domain" description="VWFA" evidence="1">
    <location>
        <begin position="281"/>
        <end position="456"/>
    </location>
</feature>
<dbReference type="SMART" id="SM00609">
    <property type="entry name" value="VIT"/>
    <property type="match status" value="1"/>
</dbReference>
<dbReference type="Gene3D" id="3.40.50.410">
    <property type="entry name" value="von Willebrand factor, type A domain"/>
    <property type="match status" value="1"/>
</dbReference>
<organism evidence="3 4">
    <name type="scientific">Oceaniferula flava</name>
    <dbReference type="NCBI Taxonomy" id="2800421"/>
    <lineage>
        <taxon>Bacteria</taxon>
        <taxon>Pseudomonadati</taxon>
        <taxon>Verrucomicrobiota</taxon>
        <taxon>Verrucomicrobiia</taxon>
        <taxon>Verrucomicrobiales</taxon>
        <taxon>Verrucomicrobiaceae</taxon>
        <taxon>Oceaniferula</taxon>
    </lineage>
</organism>
<dbReference type="PROSITE" id="PS51468">
    <property type="entry name" value="VIT"/>
    <property type="match status" value="1"/>
</dbReference>
<gene>
    <name evidence="3" type="ORF">JIN83_11770</name>
</gene>
<comment type="caution">
    <text evidence="3">The sequence shown here is derived from an EMBL/GenBank/DDBJ whole genome shotgun (WGS) entry which is preliminary data.</text>
</comment>
<dbReference type="SMART" id="SM00327">
    <property type="entry name" value="VWA"/>
    <property type="match status" value="1"/>
</dbReference>
<evidence type="ECO:0000259" key="1">
    <source>
        <dbReference type="PROSITE" id="PS50234"/>
    </source>
</evidence>
<dbReference type="SUPFAM" id="SSF53300">
    <property type="entry name" value="vWA-like"/>
    <property type="match status" value="1"/>
</dbReference>
<dbReference type="PANTHER" id="PTHR45737:SF6">
    <property type="entry name" value="VON WILLEBRAND FACTOR A DOMAIN-CONTAINING PROTEIN 5A"/>
    <property type="match status" value="1"/>
</dbReference>
<dbReference type="Pfam" id="PF08487">
    <property type="entry name" value="VIT"/>
    <property type="match status" value="1"/>
</dbReference>
<dbReference type="Proteomes" id="UP000634206">
    <property type="component" value="Unassembled WGS sequence"/>
</dbReference>
<name>A0AAE2VD21_9BACT</name>
<dbReference type="EMBL" id="JAENIG010000007">
    <property type="protein sequence ID" value="MBK1855641.1"/>
    <property type="molecule type" value="Genomic_DNA"/>
</dbReference>